<protein>
    <submittedName>
        <fullName evidence="1">Uncharacterized protein</fullName>
    </submittedName>
</protein>
<gene>
    <name evidence="1" type="ORF">E2C01_068478</name>
</gene>
<reference evidence="1 2" key="1">
    <citation type="submission" date="2019-05" db="EMBL/GenBank/DDBJ databases">
        <title>Another draft genome of Portunus trituberculatus and its Hox gene families provides insights of decapod evolution.</title>
        <authorList>
            <person name="Jeong J.-H."/>
            <person name="Song I."/>
            <person name="Kim S."/>
            <person name="Choi T."/>
            <person name="Kim D."/>
            <person name="Ryu S."/>
            <person name="Kim W."/>
        </authorList>
    </citation>
    <scope>NUCLEOTIDE SEQUENCE [LARGE SCALE GENOMIC DNA]</scope>
    <source>
        <tissue evidence="1">Muscle</tissue>
    </source>
</reference>
<evidence type="ECO:0000313" key="2">
    <source>
        <dbReference type="Proteomes" id="UP000324222"/>
    </source>
</evidence>
<proteinExistence type="predicted"/>
<accession>A0A5B7HWJ5</accession>
<organism evidence="1 2">
    <name type="scientific">Portunus trituberculatus</name>
    <name type="common">Swimming crab</name>
    <name type="synonym">Neptunus trituberculatus</name>
    <dbReference type="NCBI Taxonomy" id="210409"/>
    <lineage>
        <taxon>Eukaryota</taxon>
        <taxon>Metazoa</taxon>
        <taxon>Ecdysozoa</taxon>
        <taxon>Arthropoda</taxon>
        <taxon>Crustacea</taxon>
        <taxon>Multicrustacea</taxon>
        <taxon>Malacostraca</taxon>
        <taxon>Eumalacostraca</taxon>
        <taxon>Eucarida</taxon>
        <taxon>Decapoda</taxon>
        <taxon>Pleocyemata</taxon>
        <taxon>Brachyura</taxon>
        <taxon>Eubrachyura</taxon>
        <taxon>Portunoidea</taxon>
        <taxon>Portunidae</taxon>
        <taxon>Portuninae</taxon>
        <taxon>Portunus</taxon>
    </lineage>
</organism>
<evidence type="ECO:0000313" key="1">
    <source>
        <dbReference type="EMBL" id="MPC74129.1"/>
    </source>
</evidence>
<keyword evidence="2" id="KW-1185">Reference proteome</keyword>
<dbReference type="EMBL" id="VSRR010038294">
    <property type="protein sequence ID" value="MPC74129.1"/>
    <property type="molecule type" value="Genomic_DNA"/>
</dbReference>
<name>A0A5B7HWJ5_PORTR</name>
<sequence length="43" mass="4608">MSLCVAHDGDAGSLELTTRLLARDVSSCHTPPDFDPTIIKVPQ</sequence>
<dbReference type="Proteomes" id="UP000324222">
    <property type="component" value="Unassembled WGS sequence"/>
</dbReference>
<dbReference type="AlphaFoldDB" id="A0A5B7HWJ5"/>
<comment type="caution">
    <text evidence="1">The sequence shown here is derived from an EMBL/GenBank/DDBJ whole genome shotgun (WGS) entry which is preliminary data.</text>
</comment>